<feature type="domain" description="GH16" evidence="3">
    <location>
        <begin position="1"/>
        <end position="286"/>
    </location>
</feature>
<protein>
    <submittedName>
        <fullName evidence="4">Endo-1,3-beta-glucanase</fullName>
    </submittedName>
</protein>
<dbReference type="InterPro" id="IPR013320">
    <property type="entry name" value="ConA-like_dom_sf"/>
</dbReference>
<dbReference type="CDD" id="cd08023">
    <property type="entry name" value="GH16_laminarinase_like"/>
    <property type="match status" value="1"/>
</dbReference>
<dbReference type="InterPro" id="IPR050546">
    <property type="entry name" value="Glycosyl_Hydrlase_16"/>
</dbReference>
<dbReference type="GO" id="GO:0005975">
    <property type="term" value="P:carbohydrate metabolic process"/>
    <property type="evidence" value="ECO:0007669"/>
    <property type="project" value="InterPro"/>
</dbReference>
<sequence>MIPYQERLAMNTLRAVTVQFAVLLGVALTTSASAQTLVWEDNFNGPSIDGTKWTYDVGNGCQIGLCGWGNGEMQYYTSRTENARIENGRLVVEARREAFGGMPFTSARLKTEGRMHFTYGTLEARIKTPVVGNGLWPAYWMLGTIGVWPGRGEIDLMEAGMAAAIANGTANRRIGAAVHWDYNGSQADYDTSYTNPVNLHDDFHVYRLTWDPQFIRVSIDGQQYFEFAIPNIEGASLHEFHQQQYLLLNLAVGGTFTGVTSPAAVTAPLPGKMEVDYIRLYQNPGSQLYVGTQHAVPAGRFGVFTEQTDTSARLTFGQDAELYLWNNLTPIAQAPFEGGSVMAYRANAGAWFGLGIQSDYRNLAAYAGGALKLHVKTTTPSTFKIGINTSFGDSWVDFVAGGNQYGLVRDGAWHEVSIPFSAFYDLDLQAVKQPFTLVADPPAAPVEIAIDKVYYQSR</sequence>
<dbReference type="SUPFAM" id="SSF49899">
    <property type="entry name" value="Concanavalin A-like lectins/glucanases"/>
    <property type="match status" value="1"/>
</dbReference>
<dbReference type="PROSITE" id="PS51762">
    <property type="entry name" value="GH16_2"/>
    <property type="match status" value="1"/>
</dbReference>
<evidence type="ECO:0000256" key="1">
    <source>
        <dbReference type="ARBA" id="ARBA00006865"/>
    </source>
</evidence>
<dbReference type="KEGG" id="xac:XAC1285"/>
<evidence type="ECO:0000313" key="5">
    <source>
        <dbReference type="Proteomes" id="UP000000576"/>
    </source>
</evidence>
<dbReference type="Pfam" id="PF00722">
    <property type="entry name" value="Glyco_hydro_16"/>
    <property type="match status" value="1"/>
</dbReference>
<dbReference type="Gene3D" id="2.60.120.430">
    <property type="entry name" value="Galactose-binding lectin"/>
    <property type="match status" value="1"/>
</dbReference>
<dbReference type="PANTHER" id="PTHR10963:SF55">
    <property type="entry name" value="GLYCOSIDE HYDROLASE FAMILY 16 PROTEIN"/>
    <property type="match status" value="1"/>
</dbReference>
<keyword evidence="2" id="KW-0732">Signal</keyword>
<dbReference type="GO" id="GO:0004553">
    <property type="term" value="F:hydrolase activity, hydrolyzing O-glycosyl compounds"/>
    <property type="evidence" value="ECO:0007669"/>
    <property type="project" value="InterPro"/>
</dbReference>
<evidence type="ECO:0000256" key="2">
    <source>
        <dbReference type="SAM" id="SignalP"/>
    </source>
</evidence>
<dbReference type="SUPFAM" id="SSF49785">
    <property type="entry name" value="Galactose-binding domain-like"/>
    <property type="match status" value="1"/>
</dbReference>
<dbReference type="PANTHER" id="PTHR10963">
    <property type="entry name" value="GLYCOSYL HYDROLASE-RELATED"/>
    <property type="match status" value="1"/>
</dbReference>
<dbReference type="Gene3D" id="2.60.120.200">
    <property type="match status" value="1"/>
</dbReference>
<dbReference type="EMBL" id="AE008923">
    <property type="protein sequence ID" value="AAM36156.1"/>
    <property type="molecule type" value="Genomic_DNA"/>
</dbReference>
<reference evidence="4 5" key="1">
    <citation type="journal article" date="2002" name="Nature">
        <title>Comparison of the genomes of two Xanthomonas pathogens with differing host specificities.</title>
        <authorList>
            <person name="da Silva A.C."/>
            <person name="Ferro J.A."/>
            <person name="Reinach F.C."/>
            <person name="Farah C.S."/>
            <person name="Furlan L.R."/>
            <person name="Quaggio R.B."/>
            <person name="Monteiro-Vitorello C.B."/>
            <person name="Van Sluys M.A."/>
            <person name="Almeida N.F."/>
            <person name="Alves L.M."/>
            <person name="do Amaral A.M."/>
            <person name="Bertolini M.C."/>
            <person name="Camargo L.E."/>
            <person name="Camarotte G."/>
            <person name="Cannavan F."/>
            <person name="Cardozo J."/>
            <person name="Chambergo F."/>
            <person name="Ciapina L.P."/>
            <person name="Cicarelli R.M."/>
            <person name="Coutinho L.L."/>
            <person name="Cursino-Santos J.R."/>
            <person name="El-Dorry H."/>
            <person name="Faria J.B."/>
            <person name="Ferreira A.J."/>
            <person name="Ferreira R.C."/>
            <person name="Ferro M.I."/>
            <person name="Formighieri E.F."/>
            <person name="Franco M.C."/>
            <person name="Greggio C.C."/>
            <person name="Gruber A."/>
            <person name="Katsuyama A.M."/>
            <person name="Kishi L.T."/>
            <person name="Leite R.P."/>
            <person name="Lemos E.G."/>
            <person name="Lemos M.V."/>
            <person name="Locali E.C."/>
            <person name="Machado M.A."/>
            <person name="Madeira A.M."/>
            <person name="Martinez-Rossi N.M."/>
            <person name="Martins E.C."/>
            <person name="Meidanis J."/>
            <person name="Menck C.F."/>
            <person name="Miyaki C.Y."/>
            <person name="Moon D.H."/>
            <person name="Moreira L.M."/>
            <person name="Novo M.T."/>
            <person name="Okura V.K."/>
            <person name="Oliveira M.C."/>
            <person name="Oliveira V.R."/>
            <person name="Pereira H.A."/>
            <person name="Rossi A."/>
            <person name="Sena J.A."/>
            <person name="Silva C."/>
            <person name="de Souza R.F."/>
            <person name="Spinola L.A."/>
            <person name="Takita M.A."/>
            <person name="Tamura R.E."/>
            <person name="Teixeira E.C."/>
            <person name="Tezza R.I."/>
            <person name="Trindade dos Santos M."/>
            <person name="Truffi D."/>
            <person name="Tsai S.M."/>
            <person name="White F.F."/>
            <person name="Setubal J.C."/>
            <person name="Kitajima J.P."/>
        </authorList>
    </citation>
    <scope>NUCLEOTIDE SEQUENCE [LARGE SCALE GENOMIC DNA]</scope>
    <source>
        <strain evidence="4 5">306</strain>
    </source>
</reference>
<dbReference type="AlphaFoldDB" id="A0AAI7ZE48"/>
<gene>
    <name evidence="4" type="primary">lamA</name>
    <name evidence="4" type="ordered locus">XAC1285</name>
</gene>
<dbReference type="InterPro" id="IPR000757">
    <property type="entry name" value="Beta-glucanase-like"/>
</dbReference>
<evidence type="ECO:0000259" key="3">
    <source>
        <dbReference type="PROSITE" id="PS51762"/>
    </source>
</evidence>
<feature type="chain" id="PRO_5042606055" evidence="2">
    <location>
        <begin position="35"/>
        <end position="458"/>
    </location>
</feature>
<evidence type="ECO:0000313" key="4">
    <source>
        <dbReference type="EMBL" id="AAM36156.1"/>
    </source>
</evidence>
<dbReference type="Proteomes" id="UP000000576">
    <property type="component" value="Chromosome"/>
</dbReference>
<feature type="signal peptide" evidence="2">
    <location>
        <begin position="1"/>
        <end position="34"/>
    </location>
</feature>
<comment type="similarity">
    <text evidence="1">Belongs to the glycosyl hydrolase 16 family.</text>
</comment>
<proteinExistence type="inferred from homology"/>
<accession>A0AAI7ZE48</accession>
<organism evidence="4 5">
    <name type="scientific">Xanthomonas axonopodis pv. citri (strain 306)</name>
    <dbReference type="NCBI Taxonomy" id="190486"/>
    <lineage>
        <taxon>Bacteria</taxon>
        <taxon>Pseudomonadati</taxon>
        <taxon>Pseudomonadota</taxon>
        <taxon>Gammaproteobacteria</taxon>
        <taxon>Lysobacterales</taxon>
        <taxon>Lysobacteraceae</taxon>
        <taxon>Xanthomonas</taxon>
    </lineage>
</organism>
<dbReference type="InterPro" id="IPR008979">
    <property type="entry name" value="Galactose-bd-like_sf"/>
</dbReference>
<name>A0AAI7ZE48_XANAC</name>